<reference evidence="1" key="1">
    <citation type="submission" date="2021-09" db="EMBL/GenBank/DDBJ databases">
        <title>Genome analysis of Fictibacillus sp. KIGAM418 isolated from marine sediment.</title>
        <authorList>
            <person name="Seo M.-J."/>
            <person name="Cho E.-S."/>
            <person name="Hwang C.Y."/>
        </authorList>
    </citation>
    <scope>NUCLEOTIDE SEQUENCE</scope>
    <source>
        <strain evidence="1">KIGAM418</strain>
    </source>
</reference>
<proteinExistence type="predicted"/>
<dbReference type="EMBL" id="JAIWJX010000002">
    <property type="protein sequence ID" value="MCK6256889.1"/>
    <property type="molecule type" value="Genomic_DNA"/>
</dbReference>
<dbReference type="Proteomes" id="UP001139011">
    <property type="component" value="Unassembled WGS sequence"/>
</dbReference>
<dbReference type="InterPro" id="IPR023378">
    <property type="entry name" value="YheA/YmcA-like_dom_sf"/>
</dbReference>
<comment type="caution">
    <text evidence="1">The sequence shown here is derived from an EMBL/GenBank/DDBJ whole genome shotgun (WGS) entry which is preliminary data.</text>
</comment>
<organism evidence="1 2">
    <name type="scientific">Fictibacillus marinisediminis</name>
    <dbReference type="NCBI Taxonomy" id="2878389"/>
    <lineage>
        <taxon>Bacteria</taxon>
        <taxon>Bacillati</taxon>
        <taxon>Bacillota</taxon>
        <taxon>Bacilli</taxon>
        <taxon>Bacillales</taxon>
        <taxon>Fictibacillaceae</taxon>
        <taxon>Fictibacillus</taxon>
    </lineage>
</organism>
<name>A0A9X1XG19_9BACL</name>
<dbReference type="PANTHER" id="PTHR38448">
    <property type="entry name" value="REGULATORY PROTEIN YLBF-RELATED"/>
    <property type="match status" value="1"/>
</dbReference>
<protein>
    <submittedName>
        <fullName evidence="1">YlbF family regulator</fullName>
    </submittedName>
</protein>
<dbReference type="AlphaFoldDB" id="A0A9X1XG19"/>
<dbReference type="PANTHER" id="PTHR38448:SF2">
    <property type="entry name" value="REGULATORY PROTEIN YLBF"/>
    <property type="match status" value="1"/>
</dbReference>
<keyword evidence="2" id="KW-1185">Reference proteome</keyword>
<dbReference type="Pfam" id="PF06133">
    <property type="entry name" value="Com_YlbF"/>
    <property type="match status" value="1"/>
</dbReference>
<dbReference type="Gene3D" id="1.20.1500.10">
    <property type="entry name" value="YheA/YmcA-like"/>
    <property type="match status" value="1"/>
</dbReference>
<sequence>MLGLVLDFELLDETYSLGKMIAESEAAIQYRVCKYNLEQDANAQKLINEFNKTKELYEEVQRFGKYHPDYKTVSTKVRVLKRELDFNETIAGFKKAEKELESLLNECSSLIAGSVSEHIKVPTGNPFFDSKSCSGGCGSGGGCSCS</sequence>
<dbReference type="SUPFAM" id="SSF158622">
    <property type="entry name" value="YheA/YmcA-like"/>
    <property type="match status" value="1"/>
</dbReference>
<evidence type="ECO:0000313" key="2">
    <source>
        <dbReference type="Proteomes" id="UP001139011"/>
    </source>
</evidence>
<accession>A0A9X1XG19</accession>
<gene>
    <name evidence="1" type="ORF">LCY76_09810</name>
</gene>
<dbReference type="InterPro" id="IPR052767">
    <property type="entry name" value="Bact_com_dev_regulator"/>
</dbReference>
<dbReference type="InterPro" id="IPR010368">
    <property type="entry name" value="Com_YlbF"/>
</dbReference>
<evidence type="ECO:0000313" key="1">
    <source>
        <dbReference type="EMBL" id="MCK6256889.1"/>
    </source>
</evidence>
<dbReference type="RefSeq" id="WP_248252487.1">
    <property type="nucleotide sequence ID" value="NZ_JAIWJX010000002.1"/>
</dbReference>